<dbReference type="EMBL" id="GL385400">
    <property type="protein sequence ID" value="EJT71756.1"/>
    <property type="molecule type" value="Genomic_DNA"/>
</dbReference>
<dbReference type="VEuPathDB" id="FungiDB:GGTG_11010"/>
<dbReference type="GO" id="GO:0003824">
    <property type="term" value="F:catalytic activity"/>
    <property type="evidence" value="ECO:0007669"/>
    <property type="project" value="InterPro"/>
</dbReference>
<proteinExistence type="predicted"/>
<dbReference type="SUPFAM" id="SSF52540">
    <property type="entry name" value="P-loop containing nucleoside triphosphate hydrolases"/>
    <property type="match status" value="1"/>
</dbReference>
<evidence type="ECO:0000256" key="3">
    <source>
        <dbReference type="SAM" id="MobiDB-lite"/>
    </source>
</evidence>
<dbReference type="EnsemblFungi" id="EJT71756">
    <property type="protein sequence ID" value="EJT71756"/>
    <property type="gene ID" value="GGTG_11010"/>
</dbReference>
<dbReference type="Proteomes" id="UP000006039">
    <property type="component" value="Unassembled WGS sequence"/>
</dbReference>
<accession>J3PBY6</accession>
<feature type="domain" description="Nucleoside phosphorylase" evidence="4">
    <location>
        <begin position="235"/>
        <end position="324"/>
    </location>
</feature>
<reference evidence="7" key="4">
    <citation type="journal article" date="2015" name="G3 (Bethesda)">
        <title>Genome sequences of three phytopathogenic species of the Magnaporthaceae family of fungi.</title>
        <authorList>
            <person name="Okagaki L.H."/>
            <person name="Nunes C.C."/>
            <person name="Sailsbery J."/>
            <person name="Clay B."/>
            <person name="Brown D."/>
            <person name="John T."/>
            <person name="Oh Y."/>
            <person name="Young N."/>
            <person name="Fitzgerald M."/>
            <person name="Haas B.J."/>
            <person name="Zeng Q."/>
            <person name="Young S."/>
            <person name="Adiconis X."/>
            <person name="Fan L."/>
            <person name="Levin J.Z."/>
            <person name="Mitchell T.K."/>
            <person name="Okubara P.A."/>
            <person name="Farman M.L."/>
            <person name="Kohn L.M."/>
            <person name="Birren B."/>
            <person name="Ma L.-J."/>
            <person name="Dean R.A."/>
        </authorList>
    </citation>
    <scope>NUCLEOTIDE SEQUENCE</scope>
    <source>
        <strain evidence="7">R3-111a-1</strain>
    </source>
</reference>
<evidence type="ECO:0000259" key="4">
    <source>
        <dbReference type="Pfam" id="PF01048"/>
    </source>
</evidence>
<keyword evidence="2" id="KW-0040">ANK repeat</keyword>
<reference evidence="8" key="1">
    <citation type="submission" date="2010-07" db="EMBL/GenBank/DDBJ databases">
        <title>The genome sequence of Gaeumannomyces graminis var. tritici strain R3-111a-1.</title>
        <authorList>
            <consortium name="The Broad Institute Genome Sequencing Platform"/>
            <person name="Ma L.-J."/>
            <person name="Dead R."/>
            <person name="Young S."/>
            <person name="Zeng Q."/>
            <person name="Koehrsen M."/>
            <person name="Alvarado L."/>
            <person name="Berlin A."/>
            <person name="Chapman S.B."/>
            <person name="Chen Z."/>
            <person name="Freedman E."/>
            <person name="Gellesch M."/>
            <person name="Goldberg J."/>
            <person name="Griggs A."/>
            <person name="Gujja S."/>
            <person name="Heilman E.R."/>
            <person name="Heiman D."/>
            <person name="Hepburn T."/>
            <person name="Howarth C."/>
            <person name="Jen D."/>
            <person name="Larson L."/>
            <person name="Mehta T."/>
            <person name="Neiman D."/>
            <person name="Pearson M."/>
            <person name="Roberts A."/>
            <person name="Saif S."/>
            <person name="Shea T."/>
            <person name="Shenoy N."/>
            <person name="Sisk P."/>
            <person name="Stolte C."/>
            <person name="Sykes S."/>
            <person name="Walk T."/>
            <person name="White J."/>
            <person name="Yandava C."/>
            <person name="Haas B."/>
            <person name="Nusbaum C."/>
            <person name="Birren B."/>
        </authorList>
    </citation>
    <scope>NUCLEOTIDE SEQUENCE [LARGE SCALE GENOMIC DNA]</scope>
    <source>
        <strain evidence="8">R3-111a-1</strain>
    </source>
</reference>
<dbReference type="Pfam" id="PF01048">
    <property type="entry name" value="PNP_UDP_1"/>
    <property type="match status" value="1"/>
</dbReference>
<dbReference type="OrthoDB" id="7464126at2759"/>
<name>J3PBY6_GAET3</name>
<keyword evidence="1" id="KW-0677">Repeat</keyword>
<dbReference type="eggNOG" id="KOG0521">
    <property type="taxonomic scope" value="Eukaryota"/>
</dbReference>
<dbReference type="SMART" id="SM00248">
    <property type="entry name" value="ANK"/>
    <property type="match status" value="5"/>
</dbReference>
<dbReference type="InterPro" id="IPR002110">
    <property type="entry name" value="Ankyrin_rpt"/>
</dbReference>
<dbReference type="InterPro" id="IPR027417">
    <property type="entry name" value="P-loop_NTPase"/>
</dbReference>
<dbReference type="SUPFAM" id="SSF53167">
    <property type="entry name" value="Purine and uridine phosphorylases"/>
    <property type="match status" value="1"/>
</dbReference>
<dbReference type="PROSITE" id="PS50088">
    <property type="entry name" value="ANK_REPEAT"/>
    <property type="match status" value="1"/>
</dbReference>
<feature type="region of interest" description="Disordered" evidence="3">
    <location>
        <begin position="331"/>
        <end position="355"/>
    </location>
</feature>
<dbReference type="PANTHER" id="PTHR46082">
    <property type="entry name" value="ATP/GTP-BINDING PROTEIN-RELATED"/>
    <property type="match status" value="1"/>
</dbReference>
<dbReference type="InterPro" id="IPR035994">
    <property type="entry name" value="Nucleoside_phosphorylase_sf"/>
</dbReference>
<feature type="domain" description="Nephrocystin 3-like N-terminal" evidence="5">
    <location>
        <begin position="393"/>
        <end position="567"/>
    </location>
</feature>
<dbReference type="Pfam" id="PF12796">
    <property type="entry name" value="Ank_2"/>
    <property type="match status" value="1"/>
</dbReference>
<reference evidence="6" key="2">
    <citation type="submission" date="2010-07" db="EMBL/GenBank/DDBJ databases">
        <authorList>
            <consortium name="The Broad Institute Genome Sequencing Platform"/>
            <consortium name="Broad Institute Genome Sequencing Center for Infectious Disease"/>
            <person name="Ma L.-J."/>
            <person name="Dead R."/>
            <person name="Young S."/>
            <person name="Zeng Q."/>
            <person name="Koehrsen M."/>
            <person name="Alvarado L."/>
            <person name="Berlin A."/>
            <person name="Chapman S.B."/>
            <person name="Chen Z."/>
            <person name="Freedman E."/>
            <person name="Gellesch M."/>
            <person name="Goldberg J."/>
            <person name="Griggs A."/>
            <person name="Gujja S."/>
            <person name="Heilman E.R."/>
            <person name="Heiman D."/>
            <person name="Hepburn T."/>
            <person name="Howarth C."/>
            <person name="Jen D."/>
            <person name="Larson L."/>
            <person name="Mehta T."/>
            <person name="Neiman D."/>
            <person name="Pearson M."/>
            <person name="Roberts A."/>
            <person name="Saif S."/>
            <person name="Shea T."/>
            <person name="Shenoy N."/>
            <person name="Sisk P."/>
            <person name="Stolte C."/>
            <person name="Sykes S."/>
            <person name="Walk T."/>
            <person name="White J."/>
            <person name="Yandava C."/>
            <person name="Haas B."/>
            <person name="Nusbaum C."/>
            <person name="Birren B."/>
        </authorList>
    </citation>
    <scope>NUCLEOTIDE SEQUENCE</scope>
    <source>
        <strain evidence="6">R3-111a-1</strain>
    </source>
</reference>
<evidence type="ECO:0000259" key="5">
    <source>
        <dbReference type="Pfam" id="PF24883"/>
    </source>
</evidence>
<evidence type="ECO:0000313" key="7">
    <source>
        <dbReference type="EnsemblFungi" id="EJT71756"/>
    </source>
</evidence>
<evidence type="ECO:0000313" key="6">
    <source>
        <dbReference type="EMBL" id="EJT71756.1"/>
    </source>
</evidence>
<gene>
    <name evidence="7" type="primary">20351468</name>
    <name evidence="6" type="ORF">GGTG_11010</name>
</gene>
<feature type="repeat" description="ANK" evidence="2">
    <location>
        <begin position="1150"/>
        <end position="1182"/>
    </location>
</feature>
<evidence type="ECO:0000313" key="8">
    <source>
        <dbReference type="Proteomes" id="UP000006039"/>
    </source>
</evidence>
<dbReference type="Pfam" id="PF24883">
    <property type="entry name" value="NPHP3_N"/>
    <property type="match status" value="1"/>
</dbReference>
<dbReference type="STRING" id="644352.J3PBY6"/>
<dbReference type="SUPFAM" id="SSF48403">
    <property type="entry name" value="Ankyrin repeat"/>
    <property type="match status" value="1"/>
</dbReference>
<dbReference type="Gene3D" id="3.40.50.1580">
    <property type="entry name" value="Nucleoside phosphorylase domain"/>
    <property type="match status" value="1"/>
</dbReference>
<dbReference type="GeneID" id="20351468"/>
<evidence type="ECO:0008006" key="9">
    <source>
        <dbReference type="Google" id="ProtNLM"/>
    </source>
</evidence>
<dbReference type="GO" id="GO:0009116">
    <property type="term" value="P:nucleoside metabolic process"/>
    <property type="evidence" value="ECO:0007669"/>
    <property type="project" value="InterPro"/>
</dbReference>
<reference evidence="7" key="5">
    <citation type="submission" date="2018-04" db="UniProtKB">
        <authorList>
            <consortium name="EnsemblFungi"/>
        </authorList>
    </citation>
    <scope>IDENTIFICATION</scope>
    <source>
        <strain evidence="7">R3-111a-1</strain>
    </source>
</reference>
<dbReference type="PROSITE" id="PS50297">
    <property type="entry name" value="ANK_REP_REGION"/>
    <property type="match status" value="1"/>
</dbReference>
<dbReference type="Gene3D" id="3.40.50.300">
    <property type="entry name" value="P-loop containing nucleotide triphosphate hydrolases"/>
    <property type="match status" value="1"/>
</dbReference>
<protein>
    <recommendedName>
        <fullName evidence="9">Nucleoside phosphorylase domain-containing protein</fullName>
    </recommendedName>
</protein>
<organism evidence="6">
    <name type="scientific">Gaeumannomyces tritici (strain R3-111a-1)</name>
    <name type="common">Wheat and barley take-all root rot fungus</name>
    <name type="synonym">Gaeumannomyces graminis var. tritici</name>
    <dbReference type="NCBI Taxonomy" id="644352"/>
    <lineage>
        <taxon>Eukaryota</taxon>
        <taxon>Fungi</taxon>
        <taxon>Dikarya</taxon>
        <taxon>Ascomycota</taxon>
        <taxon>Pezizomycotina</taxon>
        <taxon>Sordariomycetes</taxon>
        <taxon>Sordariomycetidae</taxon>
        <taxon>Magnaporthales</taxon>
        <taxon>Magnaporthaceae</taxon>
        <taxon>Gaeumannomyces</taxon>
    </lineage>
</organism>
<evidence type="ECO:0000256" key="2">
    <source>
        <dbReference type="PROSITE-ProRule" id="PRU00023"/>
    </source>
</evidence>
<dbReference type="InterPro" id="IPR056884">
    <property type="entry name" value="NPHP3-like_N"/>
</dbReference>
<keyword evidence="8" id="KW-1185">Reference proteome</keyword>
<dbReference type="Gene3D" id="1.25.40.20">
    <property type="entry name" value="Ankyrin repeat-containing domain"/>
    <property type="match status" value="2"/>
</dbReference>
<dbReference type="InterPro" id="IPR036770">
    <property type="entry name" value="Ankyrin_rpt-contain_sf"/>
</dbReference>
<feature type="compositionally biased region" description="Basic and acidic residues" evidence="3">
    <location>
        <begin position="874"/>
        <end position="890"/>
    </location>
</feature>
<reference evidence="6" key="3">
    <citation type="submission" date="2010-09" db="EMBL/GenBank/DDBJ databases">
        <title>Annotation of Gaeumannomyces graminis var. tritici R3-111a-1.</title>
        <authorList>
            <consortium name="The Broad Institute Genome Sequencing Platform"/>
            <person name="Ma L.-J."/>
            <person name="Dead R."/>
            <person name="Young S.K."/>
            <person name="Zeng Q."/>
            <person name="Gargeya S."/>
            <person name="Fitzgerald M."/>
            <person name="Haas B."/>
            <person name="Abouelleil A."/>
            <person name="Alvarado L."/>
            <person name="Arachchi H.M."/>
            <person name="Berlin A."/>
            <person name="Brown A."/>
            <person name="Chapman S.B."/>
            <person name="Chen Z."/>
            <person name="Dunbar C."/>
            <person name="Freedman E."/>
            <person name="Gearin G."/>
            <person name="Gellesch M."/>
            <person name="Goldberg J."/>
            <person name="Griggs A."/>
            <person name="Gujja S."/>
            <person name="Heiman D."/>
            <person name="Howarth C."/>
            <person name="Larson L."/>
            <person name="Lui A."/>
            <person name="MacDonald P.J.P."/>
            <person name="Mehta T."/>
            <person name="Montmayeur A."/>
            <person name="Murphy C."/>
            <person name="Neiman D."/>
            <person name="Pearson M."/>
            <person name="Priest M."/>
            <person name="Roberts A."/>
            <person name="Saif S."/>
            <person name="Shea T."/>
            <person name="Shenoy N."/>
            <person name="Sisk P."/>
            <person name="Stolte C."/>
            <person name="Sykes S."/>
            <person name="Yandava C."/>
            <person name="Wortman J."/>
            <person name="Nusbaum C."/>
            <person name="Birren B."/>
        </authorList>
    </citation>
    <scope>NUCLEOTIDE SEQUENCE</scope>
    <source>
        <strain evidence="6">R3-111a-1</strain>
    </source>
</reference>
<feature type="region of interest" description="Disordered" evidence="3">
    <location>
        <begin position="874"/>
        <end position="917"/>
    </location>
</feature>
<dbReference type="PANTHER" id="PTHR46082:SF6">
    <property type="entry name" value="AAA+ ATPASE DOMAIN-CONTAINING PROTEIN-RELATED"/>
    <property type="match status" value="1"/>
</dbReference>
<feature type="compositionally biased region" description="Polar residues" evidence="3">
    <location>
        <begin position="337"/>
        <end position="355"/>
    </location>
</feature>
<dbReference type="HOGENOM" id="CLU_253182_0_0_1"/>
<sequence length="1437" mass="159210">MTSPSRPPRKKLTAEDYQVAWIAPLPAVELLPARLMLDDEHDRPDYDTHHDESTYYYGEIHGHAVVITTFSGSGFTGNVNAARLTGPLFKTFPKIRMTFLVGIGGGVPSHSADIRLGDVVVGFLESGKSPCVYYDFGRDRPEGYERKGPEIPAPSHRILSGLARVVSDHELGQTRFGDQLNRLRQHPTPKLRRTYALPPEETDRLFVAEYQHQQDGTDCGGCDQHRVVTRRRRDDEEREGIVFHQGRIATGSSVVRDAKKRDYISNQCGGVLCIEMEAAGVAVNGNCLVIRGISDYADSHKNDTWKDCAAAHAAAFARELLRIIPPDPVGQVRHSAPSLQPHSSQVPLSRSHASNTGDVYATRQTTQEDEAITTLGYSQARSIRHTISRPADGTCQWIFNHQGFKGWFDGSNQNQFQGLVLIRGSPGAGKSTVMLEASIRTSTLAPNSAVASFFFSAKSGPTAQSLLACYKSLLSQLLPHYPHSRERFSTLQKRKLVLRNEQEWTEIKLEDFLHDMLVEENNSQGTFIFVDGLDECNADIQCQVNYWRRITAKAYTAGVRLGVCISTRCFPHITVRNCLEIEIEKNNSQDIITYVDHTLGDVFAEYDEVDLTQIKTKLLCRSNGIFLWVTLVVESIIEKHNSGDPPDLLLEQIDAVPNELEAIFHELIQGVDQSAKATALSVFYWALLATRPLRLYEWHHILAFSSDFPPTSLGQWRESAGFIGSRREVKGYNGPWVQGSKRKTEDEGLLERKIKWLSRGLLTVTAGSAAFSGGKPAPSLPDAGFCELDPSVSGVPCASAGSFNSRQGDTRLVQPIHETVRAFFLTGKGFAALGSDSRWPVAQGHISIMNTILDYIHVKELDDLVEARVQAAERSREDEAAKRSQEDEAVNRIPGNQTTKRRRGRRNSSNDDGLSSVSSFASASSFRFNEQALYDRKKKKPKVSKLAAQDADDNPKGVFHEQLQSLNKLSDYAENSAGVRADRITRWLDGRGSSFSCFPSNRESTAAPTYATSAPYSDMSSTQEKMLEEYPGLLQYCLSELFIHARLAEEAGGDISILDHIVVRLEDQPSWRRWVILREEEGMRMDIDPLLYITRLGLKDMTQRLFRARSDVSGDLICEATYEAISRADATIFKVICEETEGRAVRALKDNVPMLHYAVASRNLEISSEMIRRGADVNALSWVSGIGHISAFHLACCTKTNQRMKVGSGIQSDTPSPELAEMLLANGAKITDMVKCFNFFERQTLEAKESVEIIGLMAKYKTSEANITAALHLVLAVGDKPRAQEGTRARRAGYHAVVKALVRAGARIDDWPCLCPAAQSGDRALVCLLMDLGADTKARDNAGRTPLHHAAMAKSYSVAAALLERRGRGQDIDPVDNQGNTPLKYACDGCGCQNFAGRRLIRLLLRKGASFSADFAPRGPSGDDLRLLVRETTEKVE</sequence>
<evidence type="ECO:0000256" key="1">
    <source>
        <dbReference type="ARBA" id="ARBA00022737"/>
    </source>
</evidence>
<dbReference type="InterPro" id="IPR000845">
    <property type="entry name" value="Nucleoside_phosphorylase_d"/>
</dbReference>
<dbReference type="RefSeq" id="XP_009227153.1">
    <property type="nucleotide sequence ID" value="XM_009228889.1"/>
</dbReference>
<dbReference type="InterPro" id="IPR053137">
    <property type="entry name" value="NLR-like"/>
</dbReference>